<dbReference type="Pfam" id="PF00135">
    <property type="entry name" value="COesterase"/>
    <property type="match status" value="1"/>
</dbReference>
<dbReference type="Ensembl" id="ENSPRET00000029130.1">
    <property type="protein sequence ID" value="ENSPREP00000028809.1"/>
    <property type="gene ID" value="ENSPREG00000019492.1"/>
</dbReference>
<dbReference type="Bgee" id="ENSPREG00000019492">
    <property type="expression patterns" value="Expressed in head"/>
</dbReference>
<dbReference type="PANTHER" id="PTHR11559">
    <property type="entry name" value="CARBOXYLESTERASE"/>
    <property type="match status" value="1"/>
</dbReference>
<keyword evidence="4" id="KW-1185">Reference proteome</keyword>
<dbReference type="OMA" id="ASHDCIN"/>
<dbReference type="InterPro" id="IPR050309">
    <property type="entry name" value="Type-B_Carboxylest/Lipase"/>
</dbReference>
<comment type="similarity">
    <text evidence="1">Belongs to the type-B carboxylesterase/lipase family.</text>
</comment>
<protein>
    <recommendedName>
        <fullName evidence="2">Carboxylesterase type B domain-containing protein</fullName>
    </recommendedName>
</protein>
<dbReference type="STRING" id="8081.ENSPREP00000028809"/>
<dbReference type="InterPro" id="IPR029058">
    <property type="entry name" value="AB_hydrolase_fold"/>
</dbReference>
<evidence type="ECO:0000256" key="1">
    <source>
        <dbReference type="ARBA" id="ARBA00005964"/>
    </source>
</evidence>
<dbReference type="AlphaFoldDB" id="A0A3P9Q463"/>
<dbReference type="PROSITE" id="PS00941">
    <property type="entry name" value="CARBOXYLESTERASE_B_2"/>
    <property type="match status" value="1"/>
</dbReference>
<reference evidence="3" key="3">
    <citation type="submission" date="2025-09" db="UniProtKB">
        <authorList>
            <consortium name="Ensembl"/>
        </authorList>
    </citation>
    <scope>IDENTIFICATION</scope>
    <source>
        <strain evidence="3">Guanapo</strain>
    </source>
</reference>
<dbReference type="Gene3D" id="3.40.50.1820">
    <property type="entry name" value="alpha/beta hydrolase"/>
    <property type="match status" value="1"/>
</dbReference>
<dbReference type="Proteomes" id="UP000242638">
    <property type="component" value="Unassembled WGS sequence"/>
</dbReference>
<feature type="domain" description="Carboxylesterase type B" evidence="2">
    <location>
        <begin position="25"/>
        <end position="97"/>
    </location>
</feature>
<dbReference type="SUPFAM" id="SSF53474">
    <property type="entry name" value="alpha/beta-Hydrolases"/>
    <property type="match status" value="1"/>
</dbReference>
<reference evidence="3" key="2">
    <citation type="submission" date="2025-08" db="UniProtKB">
        <authorList>
            <consortium name="Ensembl"/>
        </authorList>
    </citation>
    <scope>IDENTIFICATION</scope>
    <source>
        <strain evidence="3">Guanapo</strain>
    </source>
</reference>
<proteinExistence type="inferred from homology"/>
<sequence length="98" mass="10953">MLKVKFKFKVFSLQVKSSEIRIHIKKSEKSVSEDCLYLNVYTPAEAAPEVKLPVMVWIHGGGLFVGAASQYDGSSLTAYENVVTVIIQYRLGILGFLR</sequence>
<evidence type="ECO:0000313" key="3">
    <source>
        <dbReference type="Ensembl" id="ENSPREP00000028809.1"/>
    </source>
</evidence>
<evidence type="ECO:0000313" key="4">
    <source>
        <dbReference type="Proteomes" id="UP000242638"/>
    </source>
</evidence>
<dbReference type="InterPro" id="IPR002018">
    <property type="entry name" value="CarbesteraseB"/>
</dbReference>
<dbReference type="GeneTree" id="ENSGT00940000155200"/>
<name>A0A3P9Q463_POERE</name>
<accession>A0A3P9Q463</accession>
<evidence type="ECO:0000259" key="2">
    <source>
        <dbReference type="Pfam" id="PF00135"/>
    </source>
</evidence>
<dbReference type="InterPro" id="IPR019819">
    <property type="entry name" value="Carboxylesterase_B_CS"/>
</dbReference>
<reference evidence="4" key="1">
    <citation type="submission" date="2013-11" db="EMBL/GenBank/DDBJ databases">
        <title>The genomic landscape of the Guanapo guppy.</title>
        <authorList>
            <person name="Kuenstner A."/>
            <person name="Dreyer C."/>
        </authorList>
    </citation>
    <scope>NUCLEOTIDE SEQUENCE</scope>
    <source>
        <strain evidence="4">Guanapo</strain>
    </source>
</reference>
<organism evidence="3 4">
    <name type="scientific">Poecilia reticulata</name>
    <name type="common">Guppy</name>
    <name type="synonym">Acanthophacelus reticulatus</name>
    <dbReference type="NCBI Taxonomy" id="8081"/>
    <lineage>
        <taxon>Eukaryota</taxon>
        <taxon>Metazoa</taxon>
        <taxon>Chordata</taxon>
        <taxon>Craniata</taxon>
        <taxon>Vertebrata</taxon>
        <taxon>Euteleostomi</taxon>
        <taxon>Actinopterygii</taxon>
        <taxon>Neopterygii</taxon>
        <taxon>Teleostei</taxon>
        <taxon>Neoteleostei</taxon>
        <taxon>Acanthomorphata</taxon>
        <taxon>Ovalentaria</taxon>
        <taxon>Atherinomorphae</taxon>
        <taxon>Cyprinodontiformes</taxon>
        <taxon>Poeciliidae</taxon>
        <taxon>Poeciliinae</taxon>
        <taxon>Poecilia</taxon>
    </lineage>
</organism>